<dbReference type="InterPro" id="IPR036388">
    <property type="entry name" value="WH-like_DNA-bd_sf"/>
</dbReference>
<keyword evidence="1" id="KW-0489">Methyltransferase</keyword>
<dbReference type="Gene3D" id="1.10.10.10">
    <property type="entry name" value="Winged helix-like DNA-binding domain superfamily/Winged helix DNA-binding domain"/>
    <property type="match status" value="1"/>
</dbReference>
<dbReference type="FunFam" id="3.40.50.150:FF:000057">
    <property type="entry name" value="O-methyltransferase ZRP4"/>
    <property type="match status" value="1"/>
</dbReference>
<evidence type="ECO:0000259" key="6">
    <source>
        <dbReference type="Pfam" id="PF08100"/>
    </source>
</evidence>
<organism evidence="7 8">
    <name type="scientific">Cannabis sativa</name>
    <name type="common">Hemp</name>
    <name type="synonym">Marijuana</name>
    <dbReference type="NCBI Taxonomy" id="3483"/>
    <lineage>
        <taxon>Eukaryota</taxon>
        <taxon>Viridiplantae</taxon>
        <taxon>Streptophyta</taxon>
        <taxon>Embryophyta</taxon>
        <taxon>Tracheophyta</taxon>
        <taxon>Spermatophyta</taxon>
        <taxon>Magnoliopsida</taxon>
        <taxon>eudicotyledons</taxon>
        <taxon>Gunneridae</taxon>
        <taxon>Pentapetalae</taxon>
        <taxon>rosids</taxon>
        <taxon>fabids</taxon>
        <taxon>Rosales</taxon>
        <taxon>Cannabaceae</taxon>
        <taxon>Cannabis</taxon>
    </lineage>
</organism>
<dbReference type="Gene3D" id="3.40.50.150">
    <property type="entry name" value="Vaccinia Virus protein VP39"/>
    <property type="match status" value="1"/>
</dbReference>
<dbReference type="GO" id="GO:0046983">
    <property type="term" value="F:protein dimerization activity"/>
    <property type="evidence" value="ECO:0007669"/>
    <property type="project" value="InterPro"/>
</dbReference>
<dbReference type="GO" id="GO:0008171">
    <property type="term" value="F:O-methyltransferase activity"/>
    <property type="evidence" value="ECO:0007669"/>
    <property type="project" value="InterPro"/>
</dbReference>
<dbReference type="GO" id="GO:0008757">
    <property type="term" value="F:S-adenosylmethionine-dependent methyltransferase activity"/>
    <property type="evidence" value="ECO:0007669"/>
    <property type="project" value="UniProtKB-ARBA"/>
</dbReference>
<protein>
    <submittedName>
        <fullName evidence="7">Uncharacterized protein</fullName>
    </submittedName>
</protein>
<comment type="caution">
    <text evidence="7">The sequence shown here is derived from an EMBL/GenBank/DDBJ whole genome shotgun (WGS) entry which is preliminary data.</text>
</comment>
<evidence type="ECO:0000313" key="8">
    <source>
        <dbReference type="Proteomes" id="UP000525078"/>
    </source>
</evidence>
<dbReference type="Proteomes" id="UP000525078">
    <property type="component" value="Unassembled WGS sequence"/>
</dbReference>
<sequence>MEKSRNSSSHVDLVVNEDNNTKLLRAQAHIWNHIFKFINSMSLKCAVELGIPDIVNNHGKPMTISQLTLALPINKNKSHCLYRLMQLLTHSGFFALEKTKIKGEEEEEEGYVITEASKLLLKDNPMSVTPLLLVLLDPTLTKPYDVLSTWFRNDDSTPFVTTNGIAIWDYYSHEPKLAQSFNEAMASDARLVTSVLIEKCKGVFEGVDSLVDVGGGTGTVAKSIATTFPQIQCSVLDLPHVVAGLQGEKNLNFIAGDMFVEVPTAQWILHDWSDENSVKILKKCKEAITKSGKKIGKVVVIEMIIENEKGEIDDESYETQLFMNMRMILVSGRERNEKELSKLFKDAGFSHYKITPILGLRSLIEIYP</sequence>
<dbReference type="SUPFAM" id="SSF53335">
    <property type="entry name" value="S-adenosyl-L-methionine-dependent methyltransferases"/>
    <property type="match status" value="1"/>
</dbReference>
<proteinExistence type="predicted"/>
<dbReference type="PANTHER" id="PTHR11746">
    <property type="entry name" value="O-METHYLTRANSFERASE"/>
    <property type="match status" value="1"/>
</dbReference>
<keyword evidence="3" id="KW-0949">S-adenosyl-L-methionine</keyword>
<dbReference type="InterPro" id="IPR012967">
    <property type="entry name" value="COMT_dimerisation"/>
</dbReference>
<dbReference type="FunFam" id="1.10.10.10:FF:000213">
    <property type="entry name" value="Coniferyl alcohol 9-O-methyltransferase"/>
    <property type="match status" value="1"/>
</dbReference>
<evidence type="ECO:0000256" key="1">
    <source>
        <dbReference type="ARBA" id="ARBA00022603"/>
    </source>
</evidence>
<evidence type="ECO:0000256" key="4">
    <source>
        <dbReference type="PIRSR" id="PIRSR005739-1"/>
    </source>
</evidence>
<evidence type="ECO:0000256" key="3">
    <source>
        <dbReference type="ARBA" id="ARBA00022691"/>
    </source>
</evidence>
<dbReference type="InterPro" id="IPR029063">
    <property type="entry name" value="SAM-dependent_MTases_sf"/>
</dbReference>
<dbReference type="SUPFAM" id="SSF46785">
    <property type="entry name" value="Winged helix' DNA-binding domain"/>
    <property type="match status" value="1"/>
</dbReference>
<feature type="domain" description="O-methyltransferase dimerisation" evidence="6">
    <location>
        <begin position="31"/>
        <end position="123"/>
    </location>
</feature>
<dbReference type="Pfam" id="PF00891">
    <property type="entry name" value="Methyltransf_2"/>
    <property type="match status" value="1"/>
</dbReference>
<dbReference type="InterPro" id="IPR001077">
    <property type="entry name" value="COMT_C"/>
</dbReference>
<evidence type="ECO:0000259" key="5">
    <source>
        <dbReference type="Pfam" id="PF00891"/>
    </source>
</evidence>
<dbReference type="InterPro" id="IPR036390">
    <property type="entry name" value="WH_DNA-bd_sf"/>
</dbReference>
<dbReference type="GO" id="GO:0032259">
    <property type="term" value="P:methylation"/>
    <property type="evidence" value="ECO:0007669"/>
    <property type="project" value="UniProtKB-KW"/>
</dbReference>
<evidence type="ECO:0000313" key="7">
    <source>
        <dbReference type="EMBL" id="KAF4368577.1"/>
    </source>
</evidence>
<feature type="domain" description="O-methyltransferase C-terminal" evidence="5">
    <location>
        <begin position="145"/>
        <end position="350"/>
    </location>
</feature>
<reference evidence="7 8" key="1">
    <citation type="journal article" date="2020" name="bioRxiv">
        <title>Sequence and annotation of 42 cannabis genomes reveals extensive copy number variation in cannabinoid synthesis and pathogen resistance genes.</title>
        <authorList>
            <person name="Mckernan K.J."/>
            <person name="Helbert Y."/>
            <person name="Kane L.T."/>
            <person name="Ebling H."/>
            <person name="Zhang L."/>
            <person name="Liu B."/>
            <person name="Eaton Z."/>
            <person name="Mclaughlin S."/>
            <person name="Kingan S."/>
            <person name="Baybayan P."/>
            <person name="Concepcion G."/>
            <person name="Jordan M."/>
            <person name="Riva A."/>
            <person name="Barbazuk W."/>
            <person name="Harkins T."/>
        </authorList>
    </citation>
    <scope>NUCLEOTIDE SEQUENCE [LARGE SCALE GENOMIC DNA]</scope>
    <source>
        <strain evidence="8">cv. Jamaican Lion 4</strain>
        <tissue evidence="7">Leaf</tissue>
    </source>
</reference>
<dbReference type="PROSITE" id="PS51683">
    <property type="entry name" value="SAM_OMT_II"/>
    <property type="match status" value="1"/>
</dbReference>
<gene>
    <name evidence="7" type="ORF">F8388_018701</name>
</gene>
<name>A0A7J6FD19_CANSA</name>
<dbReference type="EMBL" id="JAATIP010000134">
    <property type="protein sequence ID" value="KAF4368577.1"/>
    <property type="molecule type" value="Genomic_DNA"/>
</dbReference>
<dbReference type="PIRSF" id="PIRSF005739">
    <property type="entry name" value="O-mtase"/>
    <property type="match status" value="1"/>
</dbReference>
<dbReference type="AlphaFoldDB" id="A0A7J6FD19"/>
<dbReference type="GO" id="GO:0009717">
    <property type="term" value="P:isoflavonoid biosynthetic process"/>
    <property type="evidence" value="ECO:0007669"/>
    <property type="project" value="UniProtKB-ARBA"/>
</dbReference>
<dbReference type="Pfam" id="PF08100">
    <property type="entry name" value="Dimerisation"/>
    <property type="match status" value="1"/>
</dbReference>
<evidence type="ECO:0000256" key="2">
    <source>
        <dbReference type="ARBA" id="ARBA00022679"/>
    </source>
</evidence>
<keyword evidence="2" id="KW-0808">Transferase</keyword>
<accession>A0A7J6FD19</accession>
<feature type="active site" description="Proton acceptor" evidence="4">
    <location>
        <position position="270"/>
    </location>
</feature>
<dbReference type="InterPro" id="IPR016461">
    <property type="entry name" value="COMT-like"/>
</dbReference>